<evidence type="ECO:0000313" key="2">
    <source>
        <dbReference type="EMBL" id="KAH0542812.1"/>
    </source>
</evidence>
<protein>
    <submittedName>
        <fullName evidence="2">Uncharacterized protein</fullName>
    </submittedName>
</protein>
<dbReference type="EMBL" id="JAGHQL010000046">
    <property type="protein sequence ID" value="KAH0542812.1"/>
    <property type="molecule type" value="Genomic_DNA"/>
</dbReference>
<keyword evidence="3" id="KW-1185">Reference proteome</keyword>
<feature type="region of interest" description="Disordered" evidence="1">
    <location>
        <begin position="356"/>
        <end position="378"/>
    </location>
</feature>
<sequence length="579" mass="64308">MVLKPIAVPSAKPKDESGTGSPRDPVPLYEAMRRTALHNLEFHPRSPIFHAAIGKGSGAIDKEFINHLPTHEQRLFDCSTCKQFMNQWGDLALVDAGTGALTPLFWNASPPEASGVLQVPPYYQDSVEAVARLFVGKKVEGELKVTEDIKALGRAEVGGYKHMHFEFPSEKVEPKPVHGSAPPDTFTLVDMLSRILGDYEHDTVRHAAHLLLDDKLPYADKHKGAIRYLRDLIEGTLARRMADDVAHHNLLYHHAASAFLGCLHSLRSGAVSNLLDWIKEGRSFVSIRLSWEETAGPIKYMRPSAPPSAGNIAAAEKLFEDLGITKEDMEREFLTSEQIPEHGVVWRRPAPRAKESPGLFSQVVPKPGKKAAKGSSMPDVPPTNISFAKFTTTVLPNAAKVEYLVSDPVHPYFFITGRPGTRPLMQWHDETNLASWYIHQYACRASLFNLKPGWTPVPQIVSFPHMWDGRPASHFYSSDNPDQGPFKSHGVRYLICLDGIHDKTGVKGWMLFPTLLKREFHGVRSTIEAFSNTKSIIEAAGMNPIGGLEVDKGRGEMDHRLRVTDGKGAVDTYKIVLFD</sequence>
<dbReference type="AlphaFoldDB" id="A0A9P8L599"/>
<feature type="region of interest" description="Disordered" evidence="1">
    <location>
        <begin position="1"/>
        <end position="26"/>
    </location>
</feature>
<evidence type="ECO:0000256" key="1">
    <source>
        <dbReference type="SAM" id="MobiDB-lite"/>
    </source>
</evidence>
<comment type="caution">
    <text evidence="2">The sequence shown here is derived from an EMBL/GenBank/DDBJ whole genome shotgun (WGS) entry which is preliminary data.</text>
</comment>
<dbReference type="OrthoDB" id="3035230at2759"/>
<gene>
    <name evidence="2" type="ORF">FGG08_002860</name>
</gene>
<reference evidence="2" key="1">
    <citation type="submission" date="2021-03" db="EMBL/GenBank/DDBJ databases">
        <title>Comparative genomics and phylogenomic investigation of the class Geoglossomycetes provide insights into ecological specialization and systematics.</title>
        <authorList>
            <person name="Melie T."/>
            <person name="Pirro S."/>
            <person name="Miller A.N."/>
            <person name="Quandt A."/>
        </authorList>
    </citation>
    <scope>NUCLEOTIDE SEQUENCE</scope>
    <source>
        <strain evidence="2">GBOQ0MN5Z8</strain>
    </source>
</reference>
<name>A0A9P8L599_9PEZI</name>
<evidence type="ECO:0000313" key="3">
    <source>
        <dbReference type="Proteomes" id="UP000698800"/>
    </source>
</evidence>
<organism evidence="2 3">
    <name type="scientific">Glutinoglossum americanum</name>
    <dbReference type="NCBI Taxonomy" id="1670608"/>
    <lineage>
        <taxon>Eukaryota</taxon>
        <taxon>Fungi</taxon>
        <taxon>Dikarya</taxon>
        <taxon>Ascomycota</taxon>
        <taxon>Pezizomycotina</taxon>
        <taxon>Geoglossomycetes</taxon>
        <taxon>Geoglossales</taxon>
        <taxon>Geoglossaceae</taxon>
        <taxon>Glutinoglossum</taxon>
    </lineage>
</organism>
<dbReference type="Proteomes" id="UP000698800">
    <property type="component" value="Unassembled WGS sequence"/>
</dbReference>
<accession>A0A9P8L599</accession>
<proteinExistence type="predicted"/>